<organism evidence="2 3">
    <name type="scientific">Symbiodinium pilosum</name>
    <name type="common">Dinoflagellate</name>
    <dbReference type="NCBI Taxonomy" id="2952"/>
    <lineage>
        <taxon>Eukaryota</taxon>
        <taxon>Sar</taxon>
        <taxon>Alveolata</taxon>
        <taxon>Dinophyceae</taxon>
        <taxon>Suessiales</taxon>
        <taxon>Symbiodiniaceae</taxon>
        <taxon>Symbiodinium</taxon>
    </lineage>
</organism>
<proteinExistence type="predicted"/>
<accession>A0A812MWQ0</accession>
<keyword evidence="3" id="KW-1185">Reference proteome</keyword>
<sequence length="118" mass="12345">MTRLLPAPPLARLNRGATSLTTHSGDIARPQSDFHGWLDSILQEGIATGAQGERRSQLRSAQSICTMLLLAGVGDHSGPASEDAGNAEGNASLDKTAQDVKSDAPPMLYVDVNIAHGQ</sequence>
<evidence type="ECO:0000313" key="3">
    <source>
        <dbReference type="Proteomes" id="UP000649617"/>
    </source>
</evidence>
<dbReference type="EMBL" id="CAJNIZ010009847">
    <property type="protein sequence ID" value="CAE7289335.1"/>
    <property type="molecule type" value="Genomic_DNA"/>
</dbReference>
<reference evidence="2" key="1">
    <citation type="submission" date="2021-02" db="EMBL/GenBank/DDBJ databases">
        <authorList>
            <person name="Dougan E. K."/>
            <person name="Rhodes N."/>
            <person name="Thang M."/>
            <person name="Chan C."/>
        </authorList>
    </citation>
    <scope>NUCLEOTIDE SEQUENCE</scope>
</reference>
<feature type="non-terminal residue" evidence="2">
    <location>
        <position position="118"/>
    </location>
</feature>
<feature type="region of interest" description="Disordered" evidence="1">
    <location>
        <begin position="75"/>
        <end position="106"/>
    </location>
</feature>
<dbReference type="Proteomes" id="UP000649617">
    <property type="component" value="Unassembled WGS sequence"/>
</dbReference>
<name>A0A812MWQ0_SYMPI</name>
<gene>
    <name evidence="2" type="primary">ftsH3</name>
    <name evidence="2" type="ORF">SPIL2461_LOCUS6505</name>
</gene>
<comment type="caution">
    <text evidence="2">The sequence shown here is derived from an EMBL/GenBank/DDBJ whole genome shotgun (WGS) entry which is preliminary data.</text>
</comment>
<evidence type="ECO:0000256" key="1">
    <source>
        <dbReference type="SAM" id="MobiDB-lite"/>
    </source>
</evidence>
<dbReference type="AlphaFoldDB" id="A0A812MWQ0"/>
<evidence type="ECO:0000313" key="2">
    <source>
        <dbReference type="EMBL" id="CAE7289335.1"/>
    </source>
</evidence>
<protein>
    <submittedName>
        <fullName evidence="2">FtsH3 protein</fullName>
    </submittedName>
</protein>